<dbReference type="CDD" id="cd00130">
    <property type="entry name" value="PAS"/>
    <property type="match status" value="1"/>
</dbReference>
<dbReference type="PROSITE" id="PS50113">
    <property type="entry name" value="PAC"/>
    <property type="match status" value="1"/>
</dbReference>
<dbReference type="InterPro" id="IPR003661">
    <property type="entry name" value="HisK_dim/P_dom"/>
</dbReference>
<dbReference type="SMART" id="SM00388">
    <property type="entry name" value="HisKA"/>
    <property type="match status" value="1"/>
</dbReference>
<dbReference type="InterPro" id="IPR004358">
    <property type="entry name" value="Sig_transdc_His_kin-like_C"/>
</dbReference>
<keyword evidence="4" id="KW-1003">Cell membrane</keyword>
<dbReference type="InterPro" id="IPR003660">
    <property type="entry name" value="HAMP_dom"/>
</dbReference>
<dbReference type="Pfam" id="PF02518">
    <property type="entry name" value="HATPase_c"/>
    <property type="match status" value="1"/>
</dbReference>
<dbReference type="CDD" id="cd00082">
    <property type="entry name" value="HisKA"/>
    <property type="match status" value="1"/>
</dbReference>
<proteinExistence type="predicted"/>
<dbReference type="SMART" id="SM00086">
    <property type="entry name" value="PAC"/>
    <property type="match status" value="1"/>
</dbReference>
<dbReference type="Proteomes" id="UP000659344">
    <property type="component" value="Unassembled WGS sequence"/>
</dbReference>
<dbReference type="SUPFAM" id="SSF47384">
    <property type="entry name" value="Homodimeric domain of signal transducing histidine kinase"/>
    <property type="match status" value="1"/>
</dbReference>
<evidence type="ECO:0000313" key="17">
    <source>
        <dbReference type="Proteomes" id="UP000659344"/>
    </source>
</evidence>
<evidence type="ECO:0000313" key="16">
    <source>
        <dbReference type="EMBL" id="GGH40559.1"/>
    </source>
</evidence>
<keyword evidence="5" id="KW-0597">Phosphoprotein</keyword>
<dbReference type="SMART" id="SM00091">
    <property type="entry name" value="PAS"/>
    <property type="match status" value="1"/>
</dbReference>
<dbReference type="SUPFAM" id="SSF55785">
    <property type="entry name" value="PYP-like sensor domain (PAS domain)"/>
    <property type="match status" value="1"/>
</dbReference>
<dbReference type="SMART" id="SM00304">
    <property type="entry name" value="HAMP"/>
    <property type="match status" value="1"/>
</dbReference>
<dbReference type="Gene3D" id="3.30.565.10">
    <property type="entry name" value="Histidine kinase-like ATPase, C-terminal domain"/>
    <property type="match status" value="1"/>
</dbReference>
<evidence type="ECO:0000256" key="6">
    <source>
        <dbReference type="ARBA" id="ARBA00022679"/>
    </source>
</evidence>
<organism evidence="16 17">
    <name type="scientific">Paenibacillus segetis</name>
    <dbReference type="NCBI Taxonomy" id="1325360"/>
    <lineage>
        <taxon>Bacteria</taxon>
        <taxon>Bacillati</taxon>
        <taxon>Bacillota</taxon>
        <taxon>Bacilli</taxon>
        <taxon>Bacillales</taxon>
        <taxon>Paenibacillaceae</taxon>
        <taxon>Paenibacillus</taxon>
    </lineage>
</organism>
<evidence type="ECO:0000259" key="15">
    <source>
        <dbReference type="PROSITE" id="PS50885"/>
    </source>
</evidence>
<evidence type="ECO:0000256" key="4">
    <source>
        <dbReference type="ARBA" id="ARBA00022475"/>
    </source>
</evidence>
<dbReference type="SUPFAM" id="SSF158472">
    <property type="entry name" value="HAMP domain-like"/>
    <property type="match status" value="1"/>
</dbReference>
<dbReference type="PROSITE" id="PS50885">
    <property type="entry name" value="HAMP"/>
    <property type="match status" value="1"/>
</dbReference>
<reference evidence="17" key="1">
    <citation type="journal article" date="2019" name="Int. J. Syst. Evol. Microbiol.">
        <title>The Global Catalogue of Microorganisms (GCM) 10K type strain sequencing project: providing services to taxonomists for standard genome sequencing and annotation.</title>
        <authorList>
            <consortium name="The Broad Institute Genomics Platform"/>
            <consortium name="The Broad Institute Genome Sequencing Center for Infectious Disease"/>
            <person name="Wu L."/>
            <person name="Ma J."/>
        </authorList>
    </citation>
    <scope>NUCLEOTIDE SEQUENCE [LARGE SCALE GENOMIC DNA]</scope>
    <source>
        <strain evidence="17">CGMCC 1.12769</strain>
    </source>
</reference>
<dbReference type="Gene3D" id="6.10.340.10">
    <property type="match status" value="1"/>
</dbReference>
<feature type="domain" description="Histidine kinase" evidence="12">
    <location>
        <begin position="411"/>
        <end position="616"/>
    </location>
</feature>
<dbReference type="PANTHER" id="PTHR43065">
    <property type="entry name" value="SENSOR HISTIDINE KINASE"/>
    <property type="match status" value="1"/>
</dbReference>
<keyword evidence="8" id="KW-0418">Kinase</keyword>
<dbReference type="InterPro" id="IPR005467">
    <property type="entry name" value="His_kinase_dom"/>
</dbReference>
<keyword evidence="7" id="KW-0547">Nucleotide-binding</keyword>
<evidence type="ECO:0000256" key="1">
    <source>
        <dbReference type="ARBA" id="ARBA00000085"/>
    </source>
</evidence>
<keyword evidence="6" id="KW-0808">Transferase</keyword>
<dbReference type="Gene3D" id="1.10.287.130">
    <property type="match status" value="1"/>
</dbReference>
<dbReference type="Gene3D" id="3.30.450.20">
    <property type="entry name" value="PAS domain"/>
    <property type="match status" value="1"/>
</dbReference>
<dbReference type="CDD" id="cd06225">
    <property type="entry name" value="HAMP"/>
    <property type="match status" value="1"/>
</dbReference>
<dbReference type="InterPro" id="IPR035965">
    <property type="entry name" value="PAS-like_dom_sf"/>
</dbReference>
<evidence type="ECO:0000256" key="9">
    <source>
        <dbReference type="ARBA" id="ARBA00022840"/>
    </source>
</evidence>
<feature type="domain" description="PAS" evidence="13">
    <location>
        <begin position="274"/>
        <end position="324"/>
    </location>
</feature>
<evidence type="ECO:0000256" key="10">
    <source>
        <dbReference type="ARBA" id="ARBA00023012"/>
    </source>
</evidence>
<dbReference type="EMBL" id="BMFT01000009">
    <property type="protein sequence ID" value="GGH40559.1"/>
    <property type="molecule type" value="Genomic_DNA"/>
</dbReference>
<dbReference type="NCBIfam" id="TIGR00229">
    <property type="entry name" value="sensory_box"/>
    <property type="match status" value="1"/>
</dbReference>
<dbReference type="EC" id="2.7.13.3" evidence="3"/>
<accession>A0ABQ1YXR5</accession>
<dbReference type="SMART" id="SM00387">
    <property type="entry name" value="HATPase_c"/>
    <property type="match status" value="1"/>
</dbReference>
<evidence type="ECO:0000259" key="13">
    <source>
        <dbReference type="PROSITE" id="PS50112"/>
    </source>
</evidence>
<evidence type="ECO:0000256" key="11">
    <source>
        <dbReference type="ARBA" id="ARBA00023136"/>
    </source>
</evidence>
<evidence type="ECO:0000256" key="8">
    <source>
        <dbReference type="ARBA" id="ARBA00022777"/>
    </source>
</evidence>
<evidence type="ECO:0000259" key="12">
    <source>
        <dbReference type="PROSITE" id="PS50109"/>
    </source>
</evidence>
<feature type="domain" description="PAC" evidence="14">
    <location>
        <begin position="344"/>
        <end position="398"/>
    </location>
</feature>
<gene>
    <name evidence="16" type="ORF">GCM10008013_50050</name>
</gene>
<dbReference type="InterPro" id="IPR000014">
    <property type="entry name" value="PAS"/>
</dbReference>
<comment type="subcellular location">
    <subcellularLocation>
        <location evidence="2">Cell membrane</location>
        <topology evidence="2">Multi-pass membrane protein</topology>
    </subcellularLocation>
</comment>
<evidence type="ECO:0000259" key="14">
    <source>
        <dbReference type="PROSITE" id="PS50113"/>
    </source>
</evidence>
<dbReference type="InterPro" id="IPR036097">
    <property type="entry name" value="HisK_dim/P_sf"/>
</dbReference>
<dbReference type="PRINTS" id="PR00344">
    <property type="entry name" value="BCTRLSENSOR"/>
</dbReference>
<name>A0ABQ1YXR5_9BACL</name>
<keyword evidence="17" id="KW-1185">Reference proteome</keyword>
<comment type="caution">
    <text evidence="16">The sequence shown here is derived from an EMBL/GenBank/DDBJ whole genome shotgun (WGS) entry which is preliminary data.</text>
</comment>
<dbReference type="Pfam" id="PF00672">
    <property type="entry name" value="HAMP"/>
    <property type="match status" value="1"/>
</dbReference>
<keyword evidence="9" id="KW-0067">ATP-binding</keyword>
<dbReference type="RefSeq" id="WP_188542630.1">
    <property type="nucleotide sequence ID" value="NZ_BMFT01000009.1"/>
</dbReference>
<dbReference type="PANTHER" id="PTHR43065:SF34">
    <property type="entry name" value="SPORULATION KINASE A"/>
    <property type="match status" value="1"/>
</dbReference>
<dbReference type="PROSITE" id="PS50109">
    <property type="entry name" value="HIS_KIN"/>
    <property type="match status" value="1"/>
</dbReference>
<keyword evidence="10" id="KW-0902">Two-component regulatory system</keyword>
<keyword evidence="11" id="KW-0472">Membrane</keyword>
<dbReference type="Pfam" id="PF00512">
    <property type="entry name" value="HisKA"/>
    <property type="match status" value="1"/>
</dbReference>
<dbReference type="InterPro" id="IPR036890">
    <property type="entry name" value="HATPase_C_sf"/>
</dbReference>
<evidence type="ECO:0000256" key="3">
    <source>
        <dbReference type="ARBA" id="ARBA00012438"/>
    </source>
</evidence>
<evidence type="ECO:0000256" key="2">
    <source>
        <dbReference type="ARBA" id="ARBA00004651"/>
    </source>
</evidence>
<dbReference type="SUPFAM" id="SSF55874">
    <property type="entry name" value="ATPase domain of HSP90 chaperone/DNA topoisomerase II/histidine kinase"/>
    <property type="match status" value="1"/>
</dbReference>
<protein>
    <recommendedName>
        <fullName evidence="3">histidine kinase</fullName>
        <ecNumber evidence="3">2.7.13.3</ecNumber>
    </recommendedName>
</protein>
<feature type="domain" description="HAMP" evidence="15">
    <location>
        <begin position="210"/>
        <end position="262"/>
    </location>
</feature>
<sequence>MSIKTKLSLIMSLFALVILSLNVVMGYLITRDNLTRNNELNMMLAGKQIALAVEQSRSVYEYIKDQYKEGTNDNIIESTLSLTSPDRITQESIRVNRNIFEITGLTLRNPNELSIQFGTYIYKNDSTDLKSVKEALKTRKSMMKDTKINGKHVLESYIPIMPHNSESYVIRIISSYEPISSALSRVLFNKISTSLVFIQIIIIISSILAGKLTRPIHVILKKVNQLASGSFETRLEVNSRDELGLLSHRINAMANSMSYTTSELRQKNEENQSMKEHLESIINQTADAIHLTDLDGNVIRVNSAFEYLYGWTSEEIVGSRLDFIPSSAGEYRREWRKELELGRPFILSKAVRICKDGSKIDVSISESPIFDEDGKITAVISISRDMTEHNKMEELLRRSEKLTMVGQLAAGVAHEIRNPLTTLRGFLQMQQRAKIINQSHTDIMLSELDRINLIVSEFLILAKPQAVNFQIRDVRFTLGDVISLLDSEAHLHNIEFRAHFSQDPVLVHCEENQLKQVFINVLKNAMEAMPVGGKITIKLDGEDQQHAVITVTDEGEGISKERLQKIGEPFYTNKEKGTGLGLMVTQRIIEAHMGTLAIDSEVGQGTVVTITLPRIEAIEASDGESRIMT</sequence>
<dbReference type="Pfam" id="PF13426">
    <property type="entry name" value="PAS_9"/>
    <property type="match status" value="1"/>
</dbReference>
<evidence type="ECO:0000256" key="7">
    <source>
        <dbReference type="ARBA" id="ARBA00022741"/>
    </source>
</evidence>
<comment type="catalytic activity">
    <reaction evidence="1">
        <text>ATP + protein L-histidine = ADP + protein N-phospho-L-histidine.</text>
        <dbReference type="EC" id="2.7.13.3"/>
    </reaction>
</comment>
<dbReference type="InterPro" id="IPR001610">
    <property type="entry name" value="PAC"/>
</dbReference>
<dbReference type="PROSITE" id="PS50112">
    <property type="entry name" value="PAS"/>
    <property type="match status" value="1"/>
</dbReference>
<dbReference type="InterPro" id="IPR000700">
    <property type="entry name" value="PAS-assoc_C"/>
</dbReference>
<evidence type="ECO:0000256" key="5">
    <source>
        <dbReference type="ARBA" id="ARBA00022553"/>
    </source>
</evidence>
<dbReference type="InterPro" id="IPR003594">
    <property type="entry name" value="HATPase_dom"/>
</dbReference>